<gene>
    <name evidence="10" type="ORF">EH55_03290</name>
</gene>
<feature type="transmembrane region" description="Helical" evidence="7">
    <location>
        <begin position="368"/>
        <end position="388"/>
    </location>
</feature>
<keyword evidence="5 7" id="KW-0472">Membrane</keyword>
<evidence type="ECO:0000259" key="8">
    <source>
        <dbReference type="Pfam" id="PF02687"/>
    </source>
</evidence>
<feature type="domain" description="MacB-like periplasmic core" evidence="9">
    <location>
        <begin position="22"/>
        <end position="228"/>
    </location>
</feature>
<accession>A0A073IRV6</accession>
<dbReference type="RefSeq" id="WP_037975598.1">
    <property type="nucleotide sequence ID" value="NZ_JMKI01000026.1"/>
</dbReference>
<dbReference type="STRING" id="2754.EH55_03290"/>
<dbReference type="PANTHER" id="PTHR30572">
    <property type="entry name" value="MEMBRANE COMPONENT OF TRANSPORTER-RELATED"/>
    <property type="match status" value="1"/>
</dbReference>
<dbReference type="OrthoDB" id="9770099at2"/>
<dbReference type="InterPro" id="IPR050250">
    <property type="entry name" value="Macrolide_Exporter_MacB"/>
</dbReference>
<keyword evidence="11" id="KW-1185">Reference proteome</keyword>
<keyword evidence="4 7" id="KW-1133">Transmembrane helix</keyword>
<comment type="similarity">
    <text evidence="6">Belongs to the ABC-4 integral membrane protein family.</text>
</comment>
<dbReference type="Proteomes" id="UP000027665">
    <property type="component" value="Unassembled WGS sequence"/>
</dbReference>
<feature type="domain" description="ABC3 transporter permease C-terminal" evidence="8">
    <location>
        <begin position="285"/>
        <end position="397"/>
    </location>
</feature>
<name>A0A073IRV6_9BACT</name>
<protein>
    <submittedName>
        <fullName evidence="10">Multidrug ABC transporter substrate-binding protein</fullName>
    </submittedName>
</protein>
<dbReference type="GO" id="GO:0005886">
    <property type="term" value="C:plasma membrane"/>
    <property type="evidence" value="ECO:0007669"/>
    <property type="project" value="UniProtKB-SubCell"/>
</dbReference>
<evidence type="ECO:0000256" key="7">
    <source>
        <dbReference type="SAM" id="Phobius"/>
    </source>
</evidence>
<evidence type="ECO:0000259" key="9">
    <source>
        <dbReference type="Pfam" id="PF12704"/>
    </source>
</evidence>
<sequence>MISTTEIFSASVTALRRNKTRSMLTALGIIIGVAAVIAAFAVGAGANKSIDEQISSFGSNFIMVFPDRPGRSTTGVTRYLTYDDALAIEKEVSGIDAVAPMINMSATLIYENTNWNSSVVGSTGDYSYVQEWSLASGRDIGASDVRQGAKVAVVGQTVIDKLFTGENPLGRSIRINKIPFTIVGVFEAKGLSAMGSDQDDFVLVPLTTAQKRLVRWTTAGRIGNIYIKGVSMTALSYIQNETEILLRERHKIKEGEADDFSVRNVSQMLEARRKTTTIMSMLLGSIAFISLVVGGIGIMNIMLVSVTERTREIGIRMAVGATERDIRIQFLIEAVVLSMVGGVVGIIAGVVTGYALSSFTSAPPVFTVPSILLAFVFSALVGVGFGYYPAYKASLLNPIDALKYE</sequence>
<evidence type="ECO:0000313" key="11">
    <source>
        <dbReference type="Proteomes" id="UP000027665"/>
    </source>
</evidence>
<evidence type="ECO:0000256" key="2">
    <source>
        <dbReference type="ARBA" id="ARBA00022475"/>
    </source>
</evidence>
<evidence type="ECO:0000256" key="1">
    <source>
        <dbReference type="ARBA" id="ARBA00004651"/>
    </source>
</evidence>
<evidence type="ECO:0000256" key="3">
    <source>
        <dbReference type="ARBA" id="ARBA00022692"/>
    </source>
</evidence>
<evidence type="ECO:0000256" key="5">
    <source>
        <dbReference type="ARBA" id="ARBA00023136"/>
    </source>
</evidence>
<dbReference type="Pfam" id="PF12704">
    <property type="entry name" value="MacB_PCD"/>
    <property type="match status" value="1"/>
</dbReference>
<dbReference type="EMBL" id="JMKI01000026">
    <property type="protein sequence ID" value="KEJ92499.1"/>
    <property type="molecule type" value="Genomic_DNA"/>
</dbReference>
<reference evidence="10 11" key="1">
    <citation type="submission" date="2014-04" db="EMBL/GenBank/DDBJ databases">
        <title>Draft Genome Sequence of Synergistes jonesii.</title>
        <authorList>
            <person name="Coil D.A."/>
            <person name="Eisen J.A."/>
            <person name="Holland-Moritz H.E."/>
        </authorList>
    </citation>
    <scope>NUCLEOTIDE SEQUENCE [LARGE SCALE GENOMIC DNA]</scope>
    <source>
        <strain evidence="10 11">78-1</strain>
    </source>
</reference>
<evidence type="ECO:0000313" key="10">
    <source>
        <dbReference type="EMBL" id="KEJ92499.1"/>
    </source>
</evidence>
<keyword evidence="2" id="KW-1003">Cell membrane</keyword>
<feature type="transmembrane region" description="Helical" evidence="7">
    <location>
        <begin position="281"/>
        <end position="307"/>
    </location>
</feature>
<dbReference type="GO" id="GO:0022857">
    <property type="term" value="F:transmembrane transporter activity"/>
    <property type="evidence" value="ECO:0007669"/>
    <property type="project" value="TreeGrafter"/>
</dbReference>
<dbReference type="PANTHER" id="PTHR30572:SF4">
    <property type="entry name" value="ABC TRANSPORTER PERMEASE YTRF"/>
    <property type="match status" value="1"/>
</dbReference>
<dbReference type="AlphaFoldDB" id="A0A073IRV6"/>
<dbReference type="eggNOG" id="COG0577">
    <property type="taxonomic scope" value="Bacteria"/>
</dbReference>
<feature type="transmembrane region" description="Helical" evidence="7">
    <location>
        <begin position="24"/>
        <end position="46"/>
    </location>
</feature>
<dbReference type="InterPro" id="IPR003838">
    <property type="entry name" value="ABC3_permease_C"/>
</dbReference>
<dbReference type="PATRIC" id="fig|2754.20.peg.783"/>
<organism evidence="10 11">
    <name type="scientific">Synergistes jonesii</name>
    <dbReference type="NCBI Taxonomy" id="2754"/>
    <lineage>
        <taxon>Bacteria</taxon>
        <taxon>Thermotogati</taxon>
        <taxon>Synergistota</taxon>
        <taxon>Synergistia</taxon>
        <taxon>Synergistales</taxon>
        <taxon>Synergistaceae</taxon>
        <taxon>Synergistes</taxon>
    </lineage>
</organism>
<comment type="caution">
    <text evidence="10">The sequence shown here is derived from an EMBL/GenBank/DDBJ whole genome shotgun (WGS) entry which is preliminary data.</text>
</comment>
<evidence type="ECO:0000256" key="4">
    <source>
        <dbReference type="ARBA" id="ARBA00022989"/>
    </source>
</evidence>
<dbReference type="InterPro" id="IPR025857">
    <property type="entry name" value="MacB_PCD"/>
</dbReference>
<dbReference type="GeneID" id="90983373"/>
<comment type="subcellular location">
    <subcellularLocation>
        <location evidence="1">Cell membrane</location>
        <topology evidence="1">Multi-pass membrane protein</topology>
    </subcellularLocation>
</comment>
<proteinExistence type="inferred from homology"/>
<evidence type="ECO:0000256" key="6">
    <source>
        <dbReference type="ARBA" id="ARBA00038076"/>
    </source>
</evidence>
<dbReference type="Pfam" id="PF02687">
    <property type="entry name" value="FtsX"/>
    <property type="match status" value="1"/>
</dbReference>
<keyword evidence="3 7" id="KW-0812">Transmembrane</keyword>
<feature type="transmembrane region" description="Helical" evidence="7">
    <location>
        <begin position="328"/>
        <end position="356"/>
    </location>
</feature>